<organism evidence="1 2">
    <name type="scientific">Aureimonas pseudogalii</name>
    <dbReference type="NCBI Taxonomy" id="1744844"/>
    <lineage>
        <taxon>Bacteria</taxon>
        <taxon>Pseudomonadati</taxon>
        <taxon>Pseudomonadota</taxon>
        <taxon>Alphaproteobacteria</taxon>
        <taxon>Hyphomicrobiales</taxon>
        <taxon>Aurantimonadaceae</taxon>
        <taxon>Aureimonas</taxon>
    </lineage>
</organism>
<dbReference type="SUPFAM" id="SSF57903">
    <property type="entry name" value="FYVE/PHD zinc finger"/>
    <property type="match status" value="1"/>
</dbReference>
<gene>
    <name evidence="1" type="ORF">GGR04_000673</name>
</gene>
<accession>A0A7W6ECN8</accession>
<comment type="caution">
    <text evidence="1">The sequence shown here is derived from an EMBL/GenBank/DDBJ whole genome shotgun (WGS) entry which is preliminary data.</text>
</comment>
<reference evidence="1 2" key="1">
    <citation type="submission" date="2020-08" db="EMBL/GenBank/DDBJ databases">
        <title>Genomic Encyclopedia of Type Strains, Phase IV (KMG-IV): sequencing the most valuable type-strain genomes for metagenomic binning, comparative biology and taxonomic classification.</title>
        <authorList>
            <person name="Goeker M."/>
        </authorList>
    </citation>
    <scope>NUCLEOTIDE SEQUENCE [LARGE SCALE GENOMIC DNA]</scope>
    <source>
        <strain evidence="1 2">DSM 102238</strain>
    </source>
</reference>
<evidence type="ECO:0000313" key="1">
    <source>
        <dbReference type="EMBL" id="MBB3996852.1"/>
    </source>
</evidence>
<evidence type="ECO:0000313" key="2">
    <source>
        <dbReference type="Proteomes" id="UP000542776"/>
    </source>
</evidence>
<name>A0A7W6ECN8_9HYPH</name>
<proteinExistence type="predicted"/>
<dbReference type="InterPro" id="IPR011011">
    <property type="entry name" value="Znf_FYVE_PHD"/>
</dbReference>
<keyword evidence="2" id="KW-1185">Reference proteome</keyword>
<dbReference type="RefSeq" id="WP_183197828.1">
    <property type="nucleotide sequence ID" value="NZ_JACIEK010000001.1"/>
</dbReference>
<dbReference type="AlphaFoldDB" id="A0A7W6ECN8"/>
<dbReference type="Proteomes" id="UP000542776">
    <property type="component" value="Unassembled WGS sequence"/>
</dbReference>
<sequence>MVQRIRSFEEGCRRRLGIVVKCERCSKHVTYLCRDFEGYIAPHAEIEDLIWRCSWCRTPSRWVRYTLIDVNNREALAQWTPPPWLKRRWPVGIDELEARGNP</sequence>
<protein>
    <submittedName>
        <fullName evidence="1">Putative RNA-binding Zn-ribbon protein involved in translation (DUF1610 family)</fullName>
    </submittedName>
</protein>
<dbReference type="EMBL" id="JACIEK010000001">
    <property type="protein sequence ID" value="MBB3996852.1"/>
    <property type="molecule type" value="Genomic_DNA"/>
</dbReference>